<sequence>MMIYAAEPHLLFCPFTNNTKGSSPAGVKQRISRVAPFGCWIRLPTQRRRRLLFNQEKEHHSKKRNSKLVSNNIMGCGATRDVGSRRTSDTTGVVASTVPVLLVPDLLGAGDDEHTLGSQTPSTKSFHGVGARSTPRSQRSGERSHDSHLIGMATAAPPSAPTPTSSSLGAERTRKTPETAIGRSLLTTALTKISSTRSHPRAASPTNSQIIAAAQPHTLQAFDDDDGEESASRDNFDEDMGTGDCFDDAASEVGEKPKLAMFRQDVCGACSERPIEYNCKQCLFGLCEDCFFSGNTGGHNDLHEMEALNADRHCGGSRSGFDTGLLSGGGAAMFVTFPFRS</sequence>
<gene>
    <name evidence="2" type="ORF">BSAL_30430</name>
</gene>
<feature type="region of interest" description="Disordered" evidence="1">
    <location>
        <begin position="55"/>
        <end position="91"/>
    </location>
</feature>
<dbReference type="EMBL" id="CYKH01001892">
    <property type="protein sequence ID" value="CUG91146.1"/>
    <property type="molecule type" value="Genomic_DNA"/>
</dbReference>
<dbReference type="AlphaFoldDB" id="A0A0S4JLT0"/>
<feature type="region of interest" description="Disordered" evidence="1">
    <location>
        <begin position="221"/>
        <end position="242"/>
    </location>
</feature>
<reference evidence="3" key="1">
    <citation type="submission" date="2015-09" db="EMBL/GenBank/DDBJ databases">
        <authorList>
            <consortium name="Pathogen Informatics"/>
        </authorList>
    </citation>
    <scope>NUCLEOTIDE SEQUENCE [LARGE SCALE GENOMIC DNA]</scope>
    <source>
        <strain evidence="3">Lake Konstanz</strain>
    </source>
</reference>
<protein>
    <submittedName>
        <fullName evidence="2">Zinc finger protein, putative</fullName>
    </submittedName>
</protein>
<proteinExistence type="predicted"/>
<evidence type="ECO:0000256" key="1">
    <source>
        <dbReference type="SAM" id="MobiDB-lite"/>
    </source>
</evidence>
<evidence type="ECO:0000313" key="2">
    <source>
        <dbReference type="EMBL" id="CUG91146.1"/>
    </source>
</evidence>
<accession>A0A0S4JLT0</accession>
<organism evidence="2 3">
    <name type="scientific">Bodo saltans</name>
    <name type="common">Flagellated protozoan</name>
    <dbReference type="NCBI Taxonomy" id="75058"/>
    <lineage>
        <taxon>Eukaryota</taxon>
        <taxon>Discoba</taxon>
        <taxon>Euglenozoa</taxon>
        <taxon>Kinetoplastea</taxon>
        <taxon>Metakinetoplastina</taxon>
        <taxon>Eubodonida</taxon>
        <taxon>Bodonidae</taxon>
        <taxon>Bodo</taxon>
    </lineage>
</organism>
<dbReference type="VEuPathDB" id="TriTrypDB:BSAL_30430"/>
<dbReference type="SUPFAM" id="SSF57850">
    <property type="entry name" value="RING/U-box"/>
    <property type="match status" value="1"/>
</dbReference>
<feature type="compositionally biased region" description="Low complexity" evidence="1">
    <location>
        <begin position="153"/>
        <end position="167"/>
    </location>
</feature>
<dbReference type="Proteomes" id="UP000051952">
    <property type="component" value="Unassembled WGS sequence"/>
</dbReference>
<feature type="compositionally biased region" description="Basic and acidic residues" evidence="1">
    <location>
        <begin position="139"/>
        <end position="148"/>
    </location>
</feature>
<name>A0A0S4JLT0_BODSA</name>
<keyword evidence="3" id="KW-1185">Reference proteome</keyword>
<feature type="region of interest" description="Disordered" evidence="1">
    <location>
        <begin position="111"/>
        <end position="186"/>
    </location>
</feature>
<feature type="compositionally biased region" description="Polar residues" evidence="1">
    <location>
        <begin position="116"/>
        <end position="125"/>
    </location>
</feature>
<evidence type="ECO:0000313" key="3">
    <source>
        <dbReference type="Proteomes" id="UP000051952"/>
    </source>
</evidence>